<feature type="region of interest" description="Disordered" evidence="1">
    <location>
        <begin position="62"/>
        <end position="97"/>
    </location>
</feature>
<protein>
    <recommendedName>
        <fullName evidence="4">Chaplin domain-containing protein</fullName>
    </recommendedName>
</protein>
<comment type="caution">
    <text evidence="2">The sequence shown here is derived from an EMBL/GenBank/DDBJ whole genome shotgun (WGS) entry which is preliminary data.</text>
</comment>
<sequence length="97" mass="9454">MAIIAAAIGGGTASLVEHYVGNDSSTVSSGVSGTNASNNTNGTVSGVAKAVMPSIVEINATSGSGESTVAGCESSRADGPDHHQQPLSSRARPSIKG</sequence>
<accession>A0ABQ3R2P6</accession>
<proteinExistence type="predicted"/>
<dbReference type="EMBL" id="BNDY01000024">
    <property type="protein sequence ID" value="GHI43796.1"/>
    <property type="molecule type" value="Genomic_DNA"/>
</dbReference>
<feature type="compositionally biased region" description="Basic and acidic residues" evidence="1">
    <location>
        <begin position="75"/>
        <end position="84"/>
    </location>
</feature>
<evidence type="ECO:0000256" key="1">
    <source>
        <dbReference type="SAM" id="MobiDB-lite"/>
    </source>
</evidence>
<gene>
    <name evidence="2" type="ORF">Sviol_82040</name>
</gene>
<reference evidence="2" key="1">
    <citation type="submission" date="2024-05" db="EMBL/GenBank/DDBJ databases">
        <title>Whole genome shotgun sequence of Streptomyces violascens NBRC 12920.</title>
        <authorList>
            <person name="Komaki H."/>
            <person name="Tamura T."/>
        </authorList>
    </citation>
    <scope>NUCLEOTIDE SEQUENCE</scope>
    <source>
        <strain evidence="2">NBRC 12920</strain>
    </source>
</reference>
<dbReference type="Proteomes" id="UP001050808">
    <property type="component" value="Unassembled WGS sequence"/>
</dbReference>
<evidence type="ECO:0008006" key="4">
    <source>
        <dbReference type="Google" id="ProtNLM"/>
    </source>
</evidence>
<name>A0ABQ3R2P6_9ACTN</name>
<feature type="region of interest" description="Disordered" evidence="1">
    <location>
        <begin position="22"/>
        <end position="44"/>
    </location>
</feature>
<organism evidence="2 3">
    <name type="scientific">Streptomyces violascens</name>
    <dbReference type="NCBI Taxonomy" id="67381"/>
    <lineage>
        <taxon>Bacteria</taxon>
        <taxon>Bacillati</taxon>
        <taxon>Actinomycetota</taxon>
        <taxon>Actinomycetes</taxon>
        <taxon>Kitasatosporales</taxon>
        <taxon>Streptomycetaceae</taxon>
        <taxon>Streptomyces</taxon>
    </lineage>
</organism>
<keyword evidence="3" id="KW-1185">Reference proteome</keyword>
<evidence type="ECO:0000313" key="2">
    <source>
        <dbReference type="EMBL" id="GHI43796.1"/>
    </source>
</evidence>
<evidence type="ECO:0000313" key="3">
    <source>
        <dbReference type="Proteomes" id="UP001050808"/>
    </source>
</evidence>